<dbReference type="AlphaFoldDB" id="A0A6H5FWY1"/>
<reference evidence="1 2" key="1">
    <citation type="submission" date="2020-02" db="EMBL/GenBank/DDBJ databases">
        <authorList>
            <person name="Ferguson B K."/>
        </authorList>
    </citation>
    <scope>NUCLEOTIDE SEQUENCE [LARGE SCALE GENOMIC DNA]</scope>
</reference>
<accession>A0A6H5FWY1</accession>
<dbReference type="InterPro" id="IPR036719">
    <property type="entry name" value="Neuro-gated_channel_TM_sf"/>
</dbReference>
<dbReference type="EMBL" id="CADCXU010001682">
    <property type="protein sequence ID" value="CAA9994096.1"/>
    <property type="molecule type" value="Genomic_DNA"/>
</dbReference>
<proteinExistence type="predicted"/>
<sequence length="53" mass="6150">MPPWVKKIFLVWMPKVLMLRRPRYSASGAYDDNQESGYVNDGDFRYATHALAS</sequence>
<evidence type="ECO:0000313" key="1">
    <source>
        <dbReference type="EMBL" id="CAA9994096.1"/>
    </source>
</evidence>
<keyword evidence="2" id="KW-1185">Reference proteome</keyword>
<protein>
    <submittedName>
        <fullName evidence="1">Uncharacterized protein</fullName>
    </submittedName>
</protein>
<evidence type="ECO:0000313" key="2">
    <source>
        <dbReference type="Proteomes" id="UP000479000"/>
    </source>
</evidence>
<organism evidence="1 2">
    <name type="scientific">Nesidiocoris tenuis</name>
    <dbReference type="NCBI Taxonomy" id="355587"/>
    <lineage>
        <taxon>Eukaryota</taxon>
        <taxon>Metazoa</taxon>
        <taxon>Ecdysozoa</taxon>
        <taxon>Arthropoda</taxon>
        <taxon>Hexapoda</taxon>
        <taxon>Insecta</taxon>
        <taxon>Pterygota</taxon>
        <taxon>Neoptera</taxon>
        <taxon>Paraneoptera</taxon>
        <taxon>Hemiptera</taxon>
        <taxon>Heteroptera</taxon>
        <taxon>Panheteroptera</taxon>
        <taxon>Cimicomorpha</taxon>
        <taxon>Miridae</taxon>
        <taxon>Dicyphina</taxon>
        <taxon>Nesidiocoris</taxon>
    </lineage>
</organism>
<dbReference type="GO" id="GO:0006811">
    <property type="term" value="P:monoatomic ion transport"/>
    <property type="evidence" value="ECO:0007669"/>
    <property type="project" value="InterPro"/>
</dbReference>
<dbReference type="GO" id="GO:0016020">
    <property type="term" value="C:membrane"/>
    <property type="evidence" value="ECO:0007669"/>
    <property type="project" value="InterPro"/>
</dbReference>
<gene>
    <name evidence="1" type="ORF">NTEN_LOCUS914</name>
</gene>
<name>A0A6H5FWY1_9HEMI</name>
<dbReference type="OrthoDB" id="5975154at2759"/>
<dbReference type="Proteomes" id="UP000479000">
    <property type="component" value="Unassembled WGS sequence"/>
</dbReference>
<dbReference type="SUPFAM" id="SSF90112">
    <property type="entry name" value="Neurotransmitter-gated ion-channel transmembrane pore"/>
    <property type="match status" value="1"/>
</dbReference>